<feature type="region of interest" description="Disordered" evidence="1">
    <location>
        <begin position="76"/>
        <end position="98"/>
    </location>
</feature>
<evidence type="ECO:0000313" key="3">
    <source>
        <dbReference type="Proteomes" id="UP001279734"/>
    </source>
</evidence>
<keyword evidence="3" id="KW-1185">Reference proteome</keyword>
<accession>A0AAD3SQC4</accession>
<gene>
    <name evidence="2" type="ORF">Nepgr_016393</name>
</gene>
<protein>
    <submittedName>
        <fullName evidence="2">Uncharacterized protein</fullName>
    </submittedName>
</protein>
<evidence type="ECO:0000313" key="2">
    <source>
        <dbReference type="EMBL" id="GMH14552.1"/>
    </source>
</evidence>
<reference evidence="2" key="1">
    <citation type="submission" date="2023-05" db="EMBL/GenBank/DDBJ databases">
        <title>Nepenthes gracilis genome sequencing.</title>
        <authorList>
            <person name="Fukushima K."/>
        </authorList>
    </citation>
    <scope>NUCLEOTIDE SEQUENCE</scope>
    <source>
        <strain evidence="2">SING2019-196</strain>
    </source>
</reference>
<name>A0AAD3SQC4_NEPGR</name>
<dbReference type="EMBL" id="BSYO01000014">
    <property type="protein sequence ID" value="GMH14552.1"/>
    <property type="molecule type" value="Genomic_DNA"/>
</dbReference>
<comment type="caution">
    <text evidence="2">The sequence shown here is derived from an EMBL/GenBank/DDBJ whole genome shotgun (WGS) entry which is preliminary data.</text>
</comment>
<evidence type="ECO:0000256" key="1">
    <source>
        <dbReference type="SAM" id="MobiDB-lite"/>
    </source>
</evidence>
<sequence>MVLASGISGGMEEPSSVRELTVKAQEVTCVAPVDNSTSRLGLDSQSRLDDAVTTTVPVDGYFDVGSIGVPTEAEMEDTPAVGSTPSSHATLADQHGKDQDRAQIVLGNPMFDLVQIEGFQEKRPSYVECSAVGVDLDLIPNSITRLSSKYSLDDSIYAEPILVCPRGSLDGGWEGLAQDAPRENGNLFRIDFSLLKYATGSWVLLLPKCIPNAAGVCLELLLICLADVVGVVGAPL</sequence>
<dbReference type="AlphaFoldDB" id="A0AAD3SQC4"/>
<organism evidence="2 3">
    <name type="scientific">Nepenthes gracilis</name>
    <name type="common">Slender pitcher plant</name>
    <dbReference type="NCBI Taxonomy" id="150966"/>
    <lineage>
        <taxon>Eukaryota</taxon>
        <taxon>Viridiplantae</taxon>
        <taxon>Streptophyta</taxon>
        <taxon>Embryophyta</taxon>
        <taxon>Tracheophyta</taxon>
        <taxon>Spermatophyta</taxon>
        <taxon>Magnoliopsida</taxon>
        <taxon>eudicotyledons</taxon>
        <taxon>Gunneridae</taxon>
        <taxon>Pentapetalae</taxon>
        <taxon>Caryophyllales</taxon>
        <taxon>Nepenthaceae</taxon>
        <taxon>Nepenthes</taxon>
    </lineage>
</organism>
<proteinExistence type="predicted"/>
<dbReference type="Proteomes" id="UP001279734">
    <property type="component" value="Unassembled WGS sequence"/>
</dbReference>